<dbReference type="RefSeq" id="WP_260575209.1">
    <property type="nucleotide sequence ID" value="NZ_CP104205.1"/>
</dbReference>
<dbReference type="Proteomes" id="UP001059209">
    <property type="component" value="Chromosome"/>
</dbReference>
<sequence length="255" mass="28533">MEPQLNNKTYKKVLSDKNLLEYLFNEVKQPKTILKNIGGLFQADNKLISINQAIKLCESSNEIVIKPSLDSGGGKNVRVYNVEDLLGSGESSFIELFKLYKKDFIIQERVNQNELMAALNPSSLNTFRVMSFINNDRVNILSSIIRMGRKGAFTDNSSSGGISCGVNYDGTLTAMGFTSNGKPYYETDSGLEFKEVKLPFMDKVKESVTLLHQKVPYFRLVSWDLAIDDNANVIRLKLMYGAKILISINGTMGRS</sequence>
<name>A0ABY5YCX5_9FLAO</name>
<gene>
    <name evidence="2" type="ORF">NYZ99_07325</name>
</gene>
<protein>
    <recommendedName>
        <fullName evidence="1">Alpha-L-glutamate ligase-related protein ATP-grasp domain-containing protein</fullName>
    </recommendedName>
</protein>
<evidence type="ECO:0000313" key="3">
    <source>
        <dbReference type="Proteomes" id="UP001059209"/>
    </source>
</evidence>
<keyword evidence="3" id="KW-1185">Reference proteome</keyword>
<dbReference type="SUPFAM" id="SSF56059">
    <property type="entry name" value="Glutathione synthetase ATP-binding domain-like"/>
    <property type="match status" value="1"/>
</dbReference>
<accession>A0ABY5YCX5</accession>
<evidence type="ECO:0000313" key="2">
    <source>
        <dbReference type="EMBL" id="UWX56574.1"/>
    </source>
</evidence>
<evidence type="ECO:0000259" key="1">
    <source>
        <dbReference type="Pfam" id="PF14397"/>
    </source>
</evidence>
<proteinExistence type="predicted"/>
<reference evidence="2" key="1">
    <citation type="submission" date="2022-09" db="EMBL/GenBank/DDBJ databases">
        <title>Maribacter litopenaei sp. nov., isolated from the intestinal tract of the Pacific White Shrimp, Litopenaeus vannamei.</title>
        <authorList>
            <person name="Kim S.Y."/>
            <person name="Hwang C.Y."/>
        </authorList>
    </citation>
    <scope>NUCLEOTIDE SEQUENCE</scope>
    <source>
        <strain evidence="2">HL-LV01</strain>
    </source>
</reference>
<dbReference type="InterPro" id="IPR039523">
    <property type="entry name" value="RimK-rel_E_lig_ATP-grasp"/>
</dbReference>
<feature type="domain" description="Alpha-L-glutamate ligase-related protein ATP-grasp" evidence="1">
    <location>
        <begin position="2"/>
        <end position="234"/>
    </location>
</feature>
<dbReference type="EMBL" id="CP104205">
    <property type="protein sequence ID" value="UWX56574.1"/>
    <property type="molecule type" value="Genomic_DNA"/>
</dbReference>
<organism evidence="2 3">
    <name type="scientific">Maribacter litopenaei</name>
    <dbReference type="NCBI Taxonomy" id="2976127"/>
    <lineage>
        <taxon>Bacteria</taxon>
        <taxon>Pseudomonadati</taxon>
        <taxon>Bacteroidota</taxon>
        <taxon>Flavobacteriia</taxon>
        <taxon>Flavobacteriales</taxon>
        <taxon>Flavobacteriaceae</taxon>
        <taxon>Maribacter</taxon>
    </lineage>
</organism>
<dbReference type="Pfam" id="PF14397">
    <property type="entry name" value="ATPgrasp_ST"/>
    <property type="match status" value="1"/>
</dbReference>